<protein>
    <submittedName>
        <fullName evidence="2">Uncharacterized protein</fullName>
    </submittedName>
</protein>
<evidence type="ECO:0000313" key="2">
    <source>
        <dbReference type="EMBL" id="KIK78017.1"/>
    </source>
</evidence>
<sequence length="63" mass="6662">MAFLLWASFPIDLPVIDAEKLQKTGECSSRKAVVVVATSDVSAVSISKEYACGRGELQGSDVS</sequence>
<feature type="signal peptide" evidence="1">
    <location>
        <begin position="1"/>
        <end position="18"/>
    </location>
</feature>
<evidence type="ECO:0000256" key="1">
    <source>
        <dbReference type="SAM" id="SignalP"/>
    </source>
</evidence>
<proteinExistence type="predicted"/>
<accession>A0A0D0C4H9</accession>
<dbReference type="HOGENOM" id="CLU_2886450_0_0_1"/>
<organism evidence="2 3">
    <name type="scientific">Paxillus rubicundulus Ve08.2h10</name>
    <dbReference type="NCBI Taxonomy" id="930991"/>
    <lineage>
        <taxon>Eukaryota</taxon>
        <taxon>Fungi</taxon>
        <taxon>Dikarya</taxon>
        <taxon>Basidiomycota</taxon>
        <taxon>Agaricomycotina</taxon>
        <taxon>Agaricomycetes</taxon>
        <taxon>Agaricomycetidae</taxon>
        <taxon>Boletales</taxon>
        <taxon>Paxilineae</taxon>
        <taxon>Paxillaceae</taxon>
        <taxon>Paxillus</taxon>
    </lineage>
</organism>
<keyword evidence="1" id="KW-0732">Signal</keyword>
<dbReference type="EMBL" id="KN826741">
    <property type="protein sequence ID" value="KIK78017.1"/>
    <property type="molecule type" value="Genomic_DNA"/>
</dbReference>
<dbReference type="Proteomes" id="UP000054538">
    <property type="component" value="Unassembled WGS sequence"/>
</dbReference>
<reference evidence="3" key="2">
    <citation type="submission" date="2015-01" db="EMBL/GenBank/DDBJ databases">
        <title>Evolutionary Origins and Diversification of the Mycorrhizal Mutualists.</title>
        <authorList>
            <consortium name="DOE Joint Genome Institute"/>
            <consortium name="Mycorrhizal Genomics Consortium"/>
            <person name="Kohler A."/>
            <person name="Kuo A."/>
            <person name="Nagy L.G."/>
            <person name="Floudas D."/>
            <person name="Copeland A."/>
            <person name="Barry K.W."/>
            <person name="Cichocki N."/>
            <person name="Veneault-Fourrey C."/>
            <person name="LaButti K."/>
            <person name="Lindquist E.A."/>
            <person name="Lipzen A."/>
            <person name="Lundell T."/>
            <person name="Morin E."/>
            <person name="Murat C."/>
            <person name="Riley R."/>
            <person name="Ohm R."/>
            <person name="Sun H."/>
            <person name="Tunlid A."/>
            <person name="Henrissat B."/>
            <person name="Grigoriev I.V."/>
            <person name="Hibbett D.S."/>
            <person name="Martin F."/>
        </authorList>
    </citation>
    <scope>NUCLEOTIDE SEQUENCE [LARGE SCALE GENOMIC DNA]</scope>
    <source>
        <strain evidence="3">Ve08.2h10</strain>
    </source>
</reference>
<dbReference type="AlphaFoldDB" id="A0A0D0C4H9"/>
<gene>
    <name evidence="2" type="ORF">PAXRUDRAFT_834756</name>
</gene>
<dbReference type="InParanoid" id="A0A0D0C4H9"/>
<reference evidence="2 3" key="1">
    <citation type="submission" date="2014-04" db="EMBL/GenBank/DDBJ databases">
        <authorList>
            <consortium name="DOE Joint Genome Institute"/>
            <person name="Kuo A."/>
            <person name="Kohler A."/>
            <person name="Jargeat P."/>
            <person name="Nagy L.G."/>
            <person name="Floudas D."/>
            <person name="Copeland A."/>
            <person name="Barry K.W."/>
            <person name="Cichocki N."/>
            <person name="Veneault-Fourrey C."/>
            <person name="LaButti K."/>
            <person name="Lindquist E.A."/>
            <person name="Lipzen A."/>
            <person name="Lundell T."/>
            <person name="Morin E."/>
            <person name="Murat C."/>
            <person name="Sun H."/>
            <person name="Tunlid A."/>
            <person name="Henrissat B."/>
            <person name="Grigoriev I.V."/>
            <person name="Hibbett D.S."/>
            <person name="Martin F."/>
            <person name="Nordberg H.P."/>
            <person name="Cantor M.N."/>
            <person name="Hua S.X."/>
        </authorList>
    </citation>
    <scope>NUCLEOTIDE SEQUENCE [LARGE SCALE GENOMIC DNA]</scope>
    <source>
        <strain evidence="2 3">Ve08.2h10</strain>
    </source>
</reference>
<name>A0A0D0C4H9_9AGAM</name>
<evidence type="ECO:0000313" key="3">
    <source>
        <dbReference type="Proteomes" id="UP000054538"/>
    </source>
</evidence>
<feature type="chain" id="PRO_5002225003" evidence="1">
    <location>
        <begin position="19"/>
        <end position="63"/>
    </location>
</feature>
<keyword evidence="3" id="KW-1185">Reference proteome</keyword>